<evidence type="ECO:0000256" key="1">
    <source>
        <dbReference type="SAM" id="MobiDB-lite"/>
    </source>
</evidence>
<organism evidence="2 3">
    <name type="scientific">Aspergillus tanneri</name>
    <dbReference type="NCBI Taxonomy" id="1220188"/>
    <lineage>
        <taxon>Eukaryota</taxon>
        <taxon>Fungi</taxon>
        <taxon>Dikarya</taxon>
        <taxon>Ascomycota</taxon>
        <taxon>Pezizomycotina</taxon>
        <taxon>Eurotiomycetes</taxon>
        <taxon>Eurotiomycetidae</taxon>
        <taxon>Eurotiales</taxon>
        <taxon>Aspergillaceae</taxon>
        <taxon>Aspergillus</taxon>
        <taxon>Aspergillus subgen. Circumdati</taxon>
    </lineage>
</organism>
<dbReference type="GeneID" id="54334319"/>
<feature type="region of interest" description="Disordered" evidence="1">
    <location>
        <begin position="86"/>
        <end position="111"/>
    </location>
</feature>
<sequence length="149" mass="16195">MAISGCAARVNAYARETSLTSSIIVLLWVLHLLESSITNQKGSLIRRIPSFFVFHCWIAHCAIKTHMANPPIGRPLAAEINGEGMDSISRRRHPPNRALTTAQGTGSDPAPTYMDGQRRFATVMALVDTFRAPLPKVALGVDSVWVAAN</sequence>
<protein>
    <submittedName>
        <fullName evidence="2">Uncharacterized protein</fullName>
    </submittedName>
</protein>
<dbReference type="Proteomes" id="UP000324241">
    <property type="component" value="Unassembled WGS sequence"/>
</dbReference>
<dbReference type="EMBL" id="QUQM01000008">
    <property type="protein sequence ID" value="KAA8642673.1"/>
    <property type="molecule type" value="Genomic_DNA"/>
</dbReference>
<dbReference type="AlphaFoldDB" id="A0A5M9MCJ6"/>
<comment type="caution">
    <text evidence="2">The sequence shown here is derived from an EMBL/GenBank/DDBJ whole genome shotgun (WGS) entry which is preliminary data.</text>
</comment>
<accession>A0A5M9MCJ6</accession>
<proteinExistence type="predicted"/>
<reference evidence="2 3" key="1">
    <citation type="submission" date="2019-08" db="EMBL/GenBank/DDBJ databases">
        <title>The genome sequence of a newly discovered highly antifungal drug resistant Aspergillus species, Aspergillus tanneri NIH 1004.</title>
        <authorList>
            <person name="Mounaud S."/>
            <person name="Singh I."/>
            <person name="Joardar V."/>
            <person name="Pakala S."/>
            <person name="Pakala S."/>
            <person name="Venepally P."/>
            <person name="Chung J.K."/>
            <person name="Losada L."/>
            <person name="Nierman W.C."/>
        </authorList>
    </citation>
    <scope>NUCLEOTIDE SEQUENCE [LARGE SCALE GENOMIC DNA]</scope>
    <source>
        <strain evidence="2 3">NIH1004</strain>
    </source>
</reference>
<name>A0A5M9MCJ6_9EURO</name>
<gene>
    <name evidence="2" type="ORF">ATNIH1004_011618</name>
</gene>
<evidence type="ECO:0000313" key="2">
    <source>
        <dbReference type="EMBL" id="KAA8642673.1"/>
    </source>
</evidence>
<dbReference type="RefSeq" id="XP_033422035.1">
    <property type="nucleotide sequence ID" value="XM_033576180.1"/>
</dbReference>
<evidence type="ECO:0000313" key="3">
    <source>
        <dbReference type="Proteomes" id="UP000324241"/>
    </source>
</evidence>